<name>A0A9P5YB96_9AGAR</name>
<comment type="caution">
    <text evidence="2">The sequence shown here is derived from an EMBL/GenBank/DDBJ whole genome shotgun (WGS) entry which is preliminary data.</text>
</comment>
<accession>A0A9P5YB96</accession>
<keyword evidence="3" id="KW-1185">Reference proteome</keyword>
<evidence type="ECO:0000313" key="3">
    <source>
        <dbReference type="Proteomes" id="UP000807353"/>
    </source>
</evidence>
<gene>
    <name evidence="2" type="ORF">BDZ94DRAFT_473611</name>
</gene>
<organism evidence="2 3">
    <name type="scientific">Collybia nuda</name>
    <dbReference type="NCBI Taxonomy" id="64659"/>
    <lineage>
        <taxon>Eukaryota</taxon>
        <taxon>Fungi</taxon>
        <taxon>Dikarya</taxon>
        <taxon>Basidiomycota</taxon>
        <taxon>Agaricomycotina</taxon>
        <taxon>Agaricomycetes</taxon>
        <taxon>Agaricomycetidae</taxon>
        <taxon>Agaricales</taxon>
        <taxon>Tricholomatineae</taxon>
        <taxon>Clitocybaceae</taxon>
        <taxon>Collybia</taxon>
    </lineage>
</organism>
<keyword evidence="1" id="KW-0732">Signal</keyword>
<proteinExistence type="predicted"/>
<dbReference type="AlphaFoldDB" id="A0A9P5YB96"/>
<reference evidence="2" key="1">
    <citation type="submission" date="2020-11" db="EMBL/GenBank/DDBJ databases">
        <authorList>
            <consortium name="DOE Joint Genome Institute"/>
            <person name="Ahrendt S."/>
            <person name="Riley R."/>
            <person name="Andreopoulos W."/>
            <person name="Labutti K."/>
            <person name="Pangilinan J."/>
            <person name="Ruiz-Duenas F.J."/>
            <person name="Barrasa J.M."/>
            <person name="Sanchez-Garcia M."/>
            <person name="Camarero S."/>
            <person name="Miyauchi S."/>
            <person name="Serrano A."/>
            <person name="Linde D."/>
            <person name="Babiker R."/>
            <person name="Drula E."/>
            <person name="Ayuso-Fernandez I."/>
            <person name="Pacheco R."/>
            <person name="Padilla G."/>
            <person name="Ferreira P."/>
            <person name="Barriuso J."/>
            <person name="Kellner H."/>
            <person name="Castanera R."/>
            <person name="Alfaro M."/>
            <person name="Ramirez L."/>
            <person name="Pisabarro A.G."/>
            <person name="Kuo A."/>
            <person name="Tritt A."/>
            <person name="Lipzen A."/>
            <person name="He G."/>
            <person name="Yan M."/>
            <person name="Ng V."/>
            <person name="Cullen D."/>
            <person name="Martin F."/>
            <person name="Rosso M.-N."/>
            <person name="Henrissat B."/>
            <person name="Hibbett D."/>
            <person name="Martinez A.T."/>
            <person name="Grigoriev I.V."/>
        </authorList>
    </citation>
    <scope>NUCLEOTIDE SEQUENCE</scope>
    <source>
        <strain evidence="2">CBS 247.69</strain>
    </source>
</reference>
<dbReference type="EMBL" id="MU150253">
    <property type="protein sequence ID" value="KAF9464525.1"/>
    <property type="molecule type" value="Genomic_DNA"/>
</dbReference>
<evidence type="ECO:0000256" key="1">
    <source>
        <dbReference type="SAM" id="SignalP"/>
    </source>
</evidence>
<feature type="signal peptide" evidence="1">
    <location>
        <begin position="1"/>
        <end position="24"/>
    </location>
</feature>
<protein>
    <submittedName>
        <fullName evidence="2">Uncharacterized protein</fullName>
    </submittedName>
</protein>
<sequence>MLCGIFLPFWKILVFFSFPSLLLALSLDIPTRSSDGGMINISWKVDSSRDPNTAEVRVICGVKPITNYKRIQTFDSGQVSFLTDPRVTFGIYTRDCHAIAYDSS</sequence>
<dbReference type="Proteomes" id="UP000807353">
    <property type="component" value="Unassembled WGS sequence"/>
</dbReference>
<feature type="chain" id="PRO_5040145803" evidence="1">
    <location>
        <begin position="25"/>
        <end position="104"/>
    </location>
</feature>
<evidence type="ECO:0000313" key="2">
    <source>
        <dbReference type="EMBL" id="KAF9464525.1"/>
    </source>
</evidence>